<dbReference type="Proteomes" id="UP000245202">
    <property type="component" value="Unassembled WGS sequence"/>
</dbReference>
<reference evidence="1 2" key="1">
    <citation type="submission" date="2017-08" db="EMBL/GenBank/DDBJ databases">
        <title>Substantial Increase in Enzyme Production by Combined Drug-Resistance Mutations in Paenibacillus agaridevorans.</title>
        <authorList>
            <person name="Tanaka Y."/>
            <person name="Funane K."/>
            <person name="Hosaka T."/>
            <person name="Shiwa Y."/>
            <person name="Fujita N."/>
            <person name="Miyazaki T."/>
            <person name="Yoshikawa H."/>
            <person name="Murakami K."/>
            <person name="Kasahara K."/>
            <person name="Inaoka T."/>
            <person name="Hiraga Y."/>
            <person name="Ochi K."/>
        </authorList>
    </citation>
    <scope>NUCLEOTIDE SEQUENCE [LARGE SCALE GENOMIC DNA]</scope>
    <source>
        <strain evidence="1 2">T-3040</strain>
    </source>
</reference>
<evidence type="ECO:0000313" key="1">
    <source>
        <dbReference type="EMBL" id="GBG07952.1"/>
    </source>
</evidence>
<accession>A0A2R5EMT3</accession>
<organism evidence="1 2">
    <name type="scientific">Paenibacillus agaridevorans</name>
    <dbReference type="NCBI Taxonomy" id="171404"/>
    <lineage>
        <taxon>Bacteria</taxon>
        <taxon>Bacillati</taxon>
        <taxon>Bacillota</taxon>
        <taxon>Bacilli</taxon>
        <taxon>Bacillales</taxon>
        <taxon>Paenibacillaceae</taxon>
        <taxon>Paenibacillus</taxon>
    </lineage>
</organism>
<evidence type="ECO:0000313" key="2">
    <source>
        <dbReference type="Proteomes" id="UP000245202"/>
    </source>
</evidence>
<gene>
    <name evidence="1" type="ORF">PAT3040_02517</name>
</gene>
<proteinExistence type="predicted"/>
<name>A0A2R5EMT3_9BACL</name>
<comment type="caution">
    <text evidence="1">The sequence shown here is derived from an EMBL/GenBank/DDBJ whole genome shotgun (WGS) entry which is preliminary data.</text>
</comment>
<keyword evidence="2" id="KW-1185">Reference proteome</keyword>
<dbReference type="EMBL" id="BDQX01000116">
    <property type="protein sequence ID" value="GBG07952.1"/>
    <property type="molecule type" value="Genomic_DNA"/>
</dbReference>
<protein>
    <submittedName>
        <fullName evidence="1">Uncharacterized protein</fullName>
    </submittedName>
</protein>
<dbReference type="RefSeq" id="WP_108992918.1">
    <property type="nucleotide sequence ID" value="NZ_BDQX01000116.1"/>
</dbReference>
<dbReference type="AlphaFoldDB" id="A0A2R5EMT3"/>
<sequence>MFEQYDFNPGIVKYNPYELSPDDMTDIKWLSEDMLQVEYPKSYILDVGWYGKSFTLNGVFIIYIIKDSRWDNPVFKQEYRSVTELYEGMRLAIKRVKQLLNQ</sequence>